<dbReference type="InterPro" id="IPR006571">
    <property type="entry name" value="TLDc_dom"/>
</dbReference>
<reference evidence="3" key="1">
    <citation type="submission" date="2025-08" db="UniProtKB">
        <authorList>
            <consortium name="RefSeq"/>
        </authorList>
    </citation>
    <scope>IDENTIFICATION</scope>
</reference>
<protein>
    <submittedName>
        <fullName evidence="3">Uncharacterized protein LOC110987060</fullName>
    </submittedName>
</protein>
<feature type="domain" description="TLDc" evidence="1">
    <location>
        <begin position="214"/>
        <end position="367"/>
    </location>
</feature>
<dbReference type="RefSeq" id="XP_022105175.1">
    <property type="nucleotide sequence ID" value="XM_022249483.1"/>
</dbReference>
<dbReference type="GeneID" id="110987060"/>
<organism evidence="2 3">
    <name type="scientific">Acanthaster planci</name>
    <name type="common">Crown-of-thorns starfish</name>
    <dbReference type="NCBI Taxonomy" id="133434"/>
    <lineage>
        <taxon>Eukaryota</taxon>
        <taxon>Metazoa</taxon>
        <taxon>Echinodermata</taxon>
        <taxon>Eleutherozoa</taxon>
        <taxon>Asterozoa</taxon>
        <taxon>Asteroidea</taxon>
        <taxon>Valvatacea</taxon>
        <taxon>Valvatida</taxon>
        <taxon>Acanthasteridae</taxon>
        <taxon>Acanthaster</taxon>
    </lineage>
</organism>
<sequence length="423" mass="47341">MGAKESHQRHQEGHSSKASREINSQLEHFFSIVANGDRVSRANFVNYFPEVGRPLAERLFTCISPSEPESTKQKCAELLSRILSVATTSAQSSVYIATFSGITLKPQEVTNLLESALKFSLLSAGIPEQRSDADNHAIGALASELTSKSMITSAVEWMDVNCPELFTEMHRTLVGWLRGQESCSFASVDGEFSGRLLCKAWWWILQSSLPSIFTKKTKHRSTQQSTGTAEEPALDNLWDLLYSSSDHGLSTNRLQHHVFGYRGPTLMILSCDEEYVYAVAVDTEWREGTQSWGGSSCCIMRLSPDVQKLEEGDNMIFFNDRSRNMPRGISVGRNPKKRVLTFKEGMEVVEHNHKSVPVRTLEVWGCGDSAVRTAQARQKKMELKDAERAAKVKLPGQWEDNPDRLLLELGGVKVNHAEQFARD</sequence>
<keyword evidence="2" id="KW-1185">Reference proteome</keyword>
<dbReference type="KEGG" id="aplc:110987060"/>
<evidence type="ECO:0000313" key="2">
    <source>
        <dbReference type="Proteomes" id="UP000694845"/>
    </source>
</evidence>
<dbReference type="Proteomes" id="UP000694845">
    <property type="component" value="Unplaced"/>
</dbReference>
<dbReference type="SMART" id="SM00584">
    <property type="entry name" value="TLDc"/>
    <property type="match status" value="1"/>
</dbReference>
<dbReference type="PROSITE" id="PS51886">
    <property type="entry name" value="TLDC"/>
    <property type="match status" value="1"/>
</dbReference>
<dbReference type="OrthoDB" id="289228at2759"/>
<proteinExistence type="predicted"/>
<gene>
    <name evidence="3" type="primary">LOC110987060</name>
</gene>
<dbReference type="OMA" id="AGLEWME"/>
<accession>A0A8B7ZJW3</accession>
<name>A0A8B7ZJW3_ACAPL</name>
<dbReference type="Pfam" id="PF07534">
    <property type="entry name" value="TLD"/>
    <property type="match status" value="1"/>
</dbReference>
<evidence type="ECO:0000313" key="3">
    <source>
        <dbReference type="RefSeq" id="XP_022105175.1"/>
    </source>
</evidence>
<dbReference type="AlphaFoldDB" id="A0A8B7ZJW3"/>
<evidence type="ECO:0000259" key="1">
    <source>
        <dbReference type="PROSITE" id="PS51886"/>
    </source>
</evidence>